<feature type="chain" id="PRO_5004072958" evidence="1">
    <location>
        <begin position="21"/>
        <end position="62"/>
    </location>
</feature>
<protein>
    <submittedName>
        <fullName evidence="2">Secreted protein</fullName>
    </submittedName>
</protein>
<sequence>MLQMKTILLMCVLALGSVFGCSPKSENTVLPPPVKTNADYEQMAIEAEAARLEDLRKSKAGD</sequence>
<dbReference type="Proteomes" id="UP000011885">
    <property type="component" value="Unassembled WGS sequence"/>
</dbReference>
<feature type="signal peptide" evidence="1">
    <location>
        <begin position="1"/>
        <end position="20"/>
    </location>
</feature>
<name>M5U734_9BACT</name>
<reference evidence="2 3" key="1">
    <citation type="journal article" date="2013" name="Mar. Genomics">
        <title>Expression of sulfatases in Rhodopirellula baltica and the diversity of sulfatases in the genus Rhodopirellula.</title>
        <authorList>
            <person name="Wegner C.E."/>
            <person name="Richter-Heitmann T."/>
            <person name="Klindworth A."/>
            <person name="Klockow C."/>
            <person name="Richter M."/>
            <person name="Achstetter T."/>
            <person name="Glockner F.O."/>
            <person name="Harder J."/>
        </authorList>
    </citation>
    <scope>NUCLEOTIDE SEQUENCE [LARGE SCALE GENOMIC DNA]</scope>
    <source>
        <strain evidence="2 3">SM41</strain>
    </source>
</reference>
<evidence type="ECO:0000256" key="1">
    <source>
        <dbReference type="SAM" id="SignalP"/>
    </source>
</evidence>
<dbReference type="PATRIC" id="fig|1263870.3.peg.1620"/>
<evidence type="ECO:0000313" key="2">
    <source>
        <dbReference type="EMBL" id="EMI57099.1"/>
    </source>
</evidence>
<gene>
    <name evidence="2" type="ORF">RSSM_01509</name>
</gene>
<organism evidence="2 3">
    <name type="scientific">Rhodopirellula sallentina SM41</name>
    <dbReference type="NCBI Taxonomy" id="1263870"/>
    <lineage>
        <taxon>Bacteria</taxon>
        <taxon>Pseudomonadati</taxon>
        <taxon>Planctomycetota</taxon>
        <taxon>Planctomycetia</taxon>
        <taxon>Pirellulales</taxon>
        <taxon>Pirellulaceae</taxon>
        <taxon>Rhodopirellula</taxon>
    </lineage>
</organism>
<comment type="caution">
    <text evidence="2">The sequence shown here is derived from an EMBL/GenBank/DDBJ whole genome shotgun (WGS) entry which is preliminary data.</text>
</comment>
<accession>M5U734</accession>
<dbReference type="PROSITE" id="PS51257">
    <property type="entry name" value="PROKAR_LIPOPROTEIN"/>
    <property type="match status" value="1"/>
</dbReference>
<keyword evidence="1" id="KW-0732">Signal</keyword>
<dbReference type="AlphaFoldDB" id="M5U734"/>
<evidence type="ECO:0000313" key="3">
    <source>
        <dbReference type="Proteomes" id="UP000011885"/>
    </source>
</evidence>
<proteinExistence type="predicted"/>
<keyword evidence="3" id="KW-1185">Reference proteome</keyword>
<dbReference type="EMBL" id="ANOH01000113">
    <property type="protein sequence ID" value="EMI57099.1"/>
    <property type="molecule type" value="Genomic_DNA"/>
</dbReference>